<keyword evidence="1" id="KW-0812">Transmembrane</keyword>
<evidence type="ECO:0000313" key="3">
    <source>
        <dbReference type="Proteomes" id="UP000282435"/>
    </source>
</evidence>
<keyword evidence="1" id="KW-1133">Transmembrane helix</keyword>
<proteinExistence type="predicted"/>
<keyword evidence="1" id="KW-0472">Membrane</keyword>
<dbReference type="OrthoDB" id="8613597at2"/>
<evidence type="ECO:0000313" key="2">
    <source>
        <dbReference type="EMBL" id="AZR58927.1"/>
    </source>
</evidence>
<name>A0A3S9SHG6_EIKCO</name>
<gene>
    <name evidence="2" type="ORF">ELB75_02075</name>
</gene>
<accession>A0A3S9SHG6</accession>
<sequence>MVNKRVRFAVKLAGYHLGANIVVAVLVAGVIFGIWYPYPYRQMLGGLELFFLVVCIDVVCGPMLTAVLADPEKSVRAVAVDMGLVVLIQISALCYGLHTVAIARPVAVMFEVDRFVVVRATDIHQESLAKATAPFNRLSWTGVERVAVRPPRDGAESNMDLGFSLNGVEPSARPDRWEADNGRARAAVRQKMRPLLRLQQHYLHNAELDSAVQKSGLPANKLYYLPFTSVENKGWTVLLDEQADFRGFVPLDAFF</sequence>
<reference evidence="2 3" key="1">
    <citation type="submission" date="2018-12" db="EMBL/GenBank/DDBJ databases">
        <title>Genome sequencing of Eikenella corrodens KCOM 3110 (= JS217).</title>
        <authorList>
            <person name="Koo J.-K."/>
            <person name="Park S.-N."/>
            <person name="Lim Y.K."/>
        </authorList>
    </citation>
    <scope>NUCLEOTIDE SEQUENCE [LARGE SCALE GENOMIC DNA]</scope>
    <source>
        <strain evidence="2 3">KCOM 3110</strain>
    </source>
</reference>
<feature type="transmembrane region" description="Helical" evidence="1">
    <location>
        <begin position="49"/>
        <end position="69"/>
    </location>
</feature>
<evidence type="ECO:0000256" key="1">
    <source>
        <dbReference type="SAM" id="Phobius"/>
    </source>
</evidence>
<dbReference type="AlphaFoldDB" id="A0A3S9SHG6"/>
<dbReference type="EMBL" id="CP034670">
    <property type="protein sequence ID" value="AZR58927.1"/>
    <property type="molecule type" value="Genomic_DNA"/>
</dbReference>
<organism evidence="2 3">
    <name type="scientific">Eikenella corrodens</name>
    <dbReference type="NCBI Taxonomy" id="539"/>
    <lineage>
        <taxon>Bacteria</taxon>
        <taxon>Pseudomonadati</taxon>
        <taxon>Pseudomonadota</taxon>
        <taxon>Betaproteobacteria</taxon>
        <taxon>Neisseriales</taxon>
        <taxon>Neisseriaceae</taxon>
        <taxon>Eikenella</taxon>
    </lineage>
</organism>
<feature type="transmembrane region" description="Helical" evidence="1">
    <location>
        <begin position="78"/>
        <end position="98"/>
    </location>
</feature>
<dbReference type="Proteomes" id="UP000282435">
    <property type="component" value="Chromosome"/>
</dbReference>
<feature type="transmembrane region" description="Helical" evidence="1">
    <location>
        <begin position="12"/>
        <end position="37"/>
    </location>
</feature>
<protein>
    <submittedName>
        <fullName evidence="2">Fimb protein</fullName>
    </submittedName>
</protein>